<dbReference type="AlphaFoldDB" id="A0A162DF78"/>
<gene>
    <name evidence="1" type="ORF">AZF04_07940</name>
</gene>
<dbReference type="STRING" id="519424.AZF04_07940"/>
<protein>
    <submittedName>
        <fullName evidence="1">Uncharacterized protein</fullName>
    </submittedName>
</protein>
<dbReference type="Proteomes" id="UP000075806">
    <property type="component" value="Unassembled WGS sequence"/>
</dbReference>
<dbReference type="OrthoDB" id="2084083at2"/>
<dbReference type="EMBL" id="LTAO01000023">
    <property type="protein sequence ID" value="KYG29444.1"/>
    <property type="molecule type" value="Genomic_DNA"/>
</dbReference>
<name>A0A162DF78_9BACI</name>
<comment type="caution">
    <text evidence="1">The sequence shown here is derived from an EMBL/GenBank/DDBJ whole genome shotgun (WGS) entry which is preliminary data.</text>
</comment>
<proteinExistence type="predicted"/>
<evidence type="ECO:0000313" key="2">
    <source>
        <dbReference type="Proteomes" id="UP000075806"/>
    </source>
</evidence>
<dbReference type="RefSeq" id="WP_061949243.1">
    <property type="nucleotide sequence ID" value="NZ_LTAO01000023.1"/>
</dbReference>
<organism evidence="1 2">
    <name type="scientific">Alkalihalobacillus trypoxylicola</name>
    <dbReference type="NCBI Taxonomy" id="519424"/>
    <lineage>
        <taxon>Bacteria</taxon>
        <taxon>Bacillati</taxon>
        <taxon>Bacillota</taxon>
        <taxon>Bacilli</taxon>
        <taxon>Bacillales</taxon>
        <taxon>Bacillaceae</taxon>
        <taxon>Alkalihalobacillus</taxon>
    </lineage>
</organism>
<evidence type="ECO:0000313" key="1">
    <source>
        <dbReference type="EMBL" id="KYG29444.1"/>
    </source>
</evidence>
<sequence>MNCFCDTEITYLLKIEADVGAEPIWCQQCGCNLDLDDITISSPLKRELMCWAQEYGEWIDWNRDTLLPNGVEMEDKHNRQGKFMTEKLKKELAGRYQITFSPSTMARAYASSNKF</sequence>
<reference evidence="1" key="1">
    <citation type="submission" date="2016-02" db="EMBL/GenBank/DDBJ databases">
        <title>Genome sequence of Bacillus trypoxylicola KCTC 13244(T).</title>
        <authorList>
            <person name="Jeong H."/>
            <person name="Park S.-H."/>
            <person name="Choi S.-K."/>
        </authorList>
    </citation>
    <scope>NUCLEOTIDE SEQUENCE [LARGE SCALE GENOMIC DNA]</scope>
    <source>
        <strain evidence="1">KCTC 13244</strain>
    </source>
</reference>
<accession>A0A162DF78</accession>
<keyword evidence="2" id="KW-1185">Reference proteome</keyword>